<accession>A0A443SF26</accession>
<dbReference type="AlphaFoldDB" id="A0A443SF26"/>
<evidence type="ECO:0000259" key="3">
    <source>
        <dbReference type="Pfam" id="PF08241"/>
    </source>
</evidence>
<dbReference type="GO" id="GO:0106335">
    <property type="term" value="F:tRNA (5-carboxymethyluridine(34)-5-O)-methyltransferase activity"/>
    <property type="evidence" value="ECO:0007669"/>
    <property type="project" value="TreeGrafter"/>
</dbReference>
<gene>
    <name evidence="4" type="ORF">B4U80_02190</name>
</gene>
<dbReference type="GO" id="GO:0000049">
    <property type="term" value="F:tRNA binding"/>
    <property type="evidence" value="ECO:0007669"/>
    <property type="project" value="TreeGrafter"/>
</dbReference>
<dbReference type="PANTHER" id="PTHR13069:SF37">
    <property type="entry name" value="FIRE DANCER"/>
    <property type="match status" value="1"/>
</dbReference>
<protein>
    <submittedName>
        <fullName evidence="4">tRNA methyltransferase-like protein</fullName>
    </submittedName>
</protein>
<dbReference type="EMBL" id="NCKV01003057">
    <property type="protein sequence ID" value="RWS26105.1"/>
    <property type="molecule type" value="Genomic_DNA"/>
</dbReference>
<dbReference type="GO" id="GO:0005737">
    <property type="term" value="C:cytoplasm"/>
    <property type="evidence" value="ECO:0007669"/>
    <property type="project" value="TreeGrafter"/>
</dbReference>
<reference evidence="4 5" key="1">
    <citation type="journal article" date="2018" name="Gigascience">
        <title>Genomes of trombidid mites reveal novel predicted allergens and laterally-transferred genes associated with secondary metabolism.</title>
        <authorList>
            <person name="Dong X."/>
            <person name="Chaisiri K."/>
            <person name="Xia D."/>
            <person name="Armstrong S.D."/>
            <person name="Fang Y."/>
            <person name="Donnelly M.J."/>
            <person name="Kadowaki T."/>
            <person name="McGarry J.W."/>
            <person name="Darby A.C."/>
            <person name="Makepeace B.L."/>
        </authorList>
    </citation>
    <scope>NUCLEOTIDE SEQUENCE [LARGE SCALE GENOMIC DNA]</scope>
    <source>
        <strain evidence="4">UoL-UT</strain>
    </source>
</reference>
<dbReference type="STRING" id="299467.A0A443SF26"/>
<name>A0A443SF26_9ACAR</name>
<dbReference type="PANTHER" id="PTHR13069">
    <property type="entry name" value="ALKYLATED DNA REPAIR PROTEIN ALKB HOMOLOG 8"/>
    <property type="match status" value="1"/>
</dbReference>
<proteinExistence type="predicted"/>
<keyword evidence="5" id="KW-1185">Reference proteome</keyword>
<dbReference type="Proteomes" id="UP000288716">
    <property type="component" value="Unassembled WGS sequence"/>
</dbReference>
<dbReference type="InterPro" id="IPR029063">
    <property type="entry name" value="SAM-dependent_MTases_sf"/>
</dbReference>
<organism evidence="4 5">
    <name type="scientific">Leptotrombidium deliense</name>
    <dbReference type="NCBI Taxonomy" id="299467"/>
    <lineage>
        <taxon>Eukaryota</taxon>
        <taxon>Metazoa</taxon>
        <taxon>Ecdysozoa</taxon>
        <taxon>Arthropoda</taxon>
        <taxon>Chelicerata</taxon>
        <taxon>Arachnida</taxon>
        <taxon>Acari</taxon>
        <taxon>Acariformes</taxon>
        <taxon>Trombidiformes</taxon>
        <taxon>Prostigmata</taxon>
        <taxon>Anystina</taxon>
        <taxon>Parasitengona</taxon>
        <taxon>Trombiculoidea</taxon>
        <taxon>Trombiculidae</taxon>
        <taxon>Leptotrombidium</taxon>
    </lineage>
</organism>
<feature type="domain" description="Methyltransferase type 11" evidence="3">
    <location>
        <begin position="92"/>
        <end position="189"/>
    </location>
</feature>
<dbReference type="InterPro" id="IPR051422">
    <property type="entry name" value="AlkB_tRNA_MeTrf/Diox"/>
</dbReference>
<dbReference type="Pfam" id="PF08241">
    <property type="entry name" value="Methyltransf_11"/>
    <property type="match status" value="1"/>
</dbReference>
<evidence type="ECO:0000256" key="1">
    <source>
        <dbReference type="ARBA" id="ARBA00022603"/>
    </source>
</evidence>
<dbReference type="InterPro" id="IPR013216">
    <property type="entry name" value="Methyltransf_11"/>
</dbReference>
<sequence>MKVMNEENEINCNYSSELNESPKKQYQNQQQQQQEQLSEMMTAASRCLALEQAYVHDVYSEIARECGACSPVRSHIKQFLFDEFEFGSLLMDIGCGDCKYLNLNADIFTVGLERCEDWFHKEENVIRNNSSNCCNDLLIADLVYLPIRDEFFDGVLCCGVLHHLSTTERRIRALNEMCRIMKIGGKLMITVWAFEGREVNCH</sequence>
<dbReference type="GO" id="GO:0008757">
    <property type="term" value="F:S-adenosylmethionine-dependent methyltransferase activity"/>
    <property type="evidence" value="ECO:0007669"/>
    <property type="project" value="InterPro"/>
</dbReference>
<evidence type="ECO:0000256" key="2">
    <source>
        <dbReference type="ARBA" id="ARBA00022679"/>
    </source>
</evidence>
<dbReference type="GO" id="GO:0030488">
    <property type="term" value="P:tRNA methylation"/>
    <property type="evidence" value="ECO:0007669"/>
    <property type="project" value="TreeGrafter"/>
</dbReference>
<evidence type="ECO:0000313" key="5">
    <source>
        <dbReference type="Proteomes" id="UP000288716"/>
    </source>
</evidence>
<dbReference type="Gene3D" id="3.40.50.150">
    <property type="entry name" value="Vaccinia Virus protein VP39"/>
    <property type="match status" value="1"/>
</dbReference>
<dbReference type="SUPFAM" id="SSF53335">
    <property type="entry name" value="S-adenosyl-L-methionine-dependent methyltransferases"/>
    <property type="match status" value="1"/>
</dbReference>
<dbReference type="GO" id="GO:0005634">
    <property type="term" value="C:nucleus"/>
    <property type="evidence" value="ECO:0007669"/>
    <property type="project" value="TreeGrafter"/>
</dbReference>
<dbReference type="VEuPathDB" id="VectorBase:LDEU005935"/>
<evidence type="ECO:0000313" key="4">
    <source>
        <dbReference type="EMBL" id="RWS26105.1"/>
    </source>
</evidence>
<comment type="caution">
    <text evidence="4">The sequence shown here is derived from an EMBL/GenBank/DDBJ whole genome shotgun (WGS) entry which is preliminary data.</text>
</comment>
<dbReference type="CDD" id="cd02440">
    <property type="entry name" value="AdoMet_MTases"/>
    <property type="match status" value="1"/>
</dbReference>
<keyword evidence="1 4" id="KW-0489">Methyltransferase</keyword>
<keyword evidence="2 4" id="KW-0808">Transferase</keyword>
<dbReference type="GO" id="GO:0002098">
    <property type="term" value="P:tRNA wobble uridine modification"/>
    <property type="evidence" value="ECO:0007669"/>
    <property type="project" value="TreeGrafter"/>
</dbReference>
<dbReference type="OrthoDB" id="271595at2759"/>